<gene>
    <name evidence="1" type="ORF">SCLCIDRAFT_146144</name>
</gene>
<organism evidence="1 2">
    <name type="scientific">Scleroderma citrinum Foug A</name>
    <dbReference type="NCBI Taxonomy" id="1036808"/>
    <lineage>
        <taxon>Eukaryota</taxon>
        <taxon>Fungi</taxon>
        <taxon>Dikarya</taxon>
        <taxon>Basidiomycota</taxon>
        <taxon>Agaricomycotina</taxon>
        <taxon>Agaricomycetes</taxon>
        <taxon>Agaricomycetidae</taxon>
        <taxon>Boletales</taxon>
        <taxon>Sclerodermatineae</taxon>
        <taxon>Sclerodermataceae</taxon>
        <taxon>Scleroderma</taxon>
    </lineage>
</organism>
<dbReference type="STRING" id="1036808.A0A0C2YKA0"/>
<evidence type="ECO:0000313" key="2">
    <source>
        <dbReference type="Proteomes" id="UP000053989"/>
    </source>
</evidence>
<accession>A0A0C2YKA0</accession>
<protein>
    <submittedName>
        <fullName evidence="1">Uncharacterized protein</fullName>
    </submittedName>
</protein>
<feature type="non-terminal residue" evidence="1">
    <location>
        <position position="1"/>
    </location>
</feature>
<dbReference type="Proteomes" id="UP000053989">
    <property type="component" value="Unassembled WGS sequence"/>
</dbReference>
<reference evidence="2" key="2">
    <citation type="submission" date="2015-01" db="EMBL/GenBank/DDBJ databases">
        <title>Evolutionary Origins and Diversification of the Mycorrhizal Mutualists.</title>
        <authorList>
            <consortium name="DOE Joint Genome Institute"/>
            <consortium name="Mycorrhizal Genomics Consortium"/>
            <person name="Kohler A."/>
            <person name="Kuo A."/>
            <person name="Nagy L.G."/>
            <person name="Floudas D."/>
            <person name="Copeland A."/>
            <person name="Barry K.W."/>
            <person name="Cichocki N."/>
            <person name="Veneault-Fourrey C."/>
            <person name="LaButti K."/>
            <person name="Lindquist E.A."/>
            <person name="Lipzen A."/>
            <person name="Lundell T."/>
            <person name="Morin E."/>
            <person name="Murat C."/>
            <person name="Riley R."/>
            <person name="Ohm R."/>
            <person name="Sun H."/>
            <person name="Tunlid A."/>
            <person name="Henrissat B."/>
            <person name="Grigoriev I.V."/>
            <person name="Hibbett D.S."/>
            <person name="Martin F."/>
        </authorList>
    </citation>
    <scope>NUCLEOTIDE SEQUENCE [LARGE SCALE GENOMIC DNA]</scope>
    <source>
        <strain evidence="2">Foug A</strain>
    </source>
</reference>
<evidence type="ECO:0000313" key="1">
    <source>
        <dbReference type="EMBL" id="KIM50188.1"/>
    </source>
</evidence>
<dbReference type="EMBL" id="KN822626">
    <property type="protein sequence ID" value="KIM50188.1"/>
    <property type="molecule type" value="Genomic_DNA"/>
</dbReference>
<name>A0A0C2YKA0_9AGAM</name>
<sequence length="74" mass="8594">LLDDKFIEVYHHRIVCHCHDGVDCQLYPQIFTYSANYPEKVLIATVQNMGECLCPCCLIPKSRIHQIATERDML</sequence>
<proteinExistence type="predicted"/>
<dbReference type="HOGENOM" id="CLU_170045_1_1_1"/>
<dbReference type="AlphaFoldDB" id="A0A0C2YKA0"/>
<reference evidence="1 2" key="1">
    <citation type="submission" date="2014-04" db="EMBL/GenBank/DDBJ databases">
        <authorList>
            <consortium name="DOE Joint Genome Institute"/>
            <person name="Kuo A."/>
            <person name="Kohler A."/>
            <person name="Nagy L.G."/>
            <person name="Floudas D."/>
            <person name="Copeland A."/>
            <person name="Barry K.W."/>
            <person name="Cichocki N."/>
            <person name="Veneault-Fourrey C."/>
            <person name="LaButti K."/>
            <person name="Lindquist E.A."/>
            <person name="Lipzen A."/>
            <person name="Lundell T."/>
            <person name="Morin E."/>
            <person name="Murat C."/>
            <person name="Sun H."/>
            <person name="Tunlid A."/>
            <person name="Henrissat B."/>
            <person name="Grigoriev I.V."/>
            <person name="Hibbett D.S."/>
            <person name="Martin F."/>
            <person name="Nordberg H.P."/>
            <person name="Cantor M.N."/>
            <person name="Hua S.X."/>
        </authorList>
    </citation>
    <scope>NUCLEOTIDE SEQUENCE [LARGE SCALE GENOMIC DNA]</scope>
    <source>
        <strain evidence="1 2">Foug A</strain>
    </source>
</reference>
<dbReference type="OrthoDB" id="3208495at2759"/>
<dbReference type="InParanoid" id="A0A0C2YKA0"/>
<keyword evidence="2" id="KW-1185">Reference proteome</keyword>